<protein>
    <submittedName>
        <fullName evidence="2">Uncharacterized protein</fullName>
    </submittedName>
</protein>
<evidence type="ECO:0000313" key="2">
    <source>
        <dbReference type="EMBL" id="CAD8281906.1"/>
    </source>
</evidence>
<proteinExistence type="predicted"/>
<feature type="region of interest" description="Disordered" evidence="1">
    <location>
        <begin position="95"/>
        <end position="114"/>
    </location>
</feature>
<reference evidence="2" key="1">
    <citation type="submission" date="2021-01" db="EMBL/GenBank/DDBJ databases">
        <authorList>
            <person name="Corre E."/>
            <person name="Pelletier E."/>
            <person name="Niang G."/>
            <person name="Scheremetjew M."/>
            <person name="Finn R."/>
            <person name="Kale V."/>
            <person name="Holt S."/>
            <person name="Cochrane G."/>
            <person name="Meng A."/>
            <person name="Brown T."/>
            <person name="Cohen L."/>
        </authorList>
    </citation>
    <scope>NUCLEOTIDE SEQUENCE</scope>
    <source>
        <strain evidence="2">CCMP219</strain>
    </source>
</reference>
<sequence>MRGEVVAAMRGEVMAVIRGEVMAVMRGEVSAVMRGEVVAYGHLVYDTPHHYAAPPAPHPSRAATLSPHFRACTPGHTGQGGLMRAPDVRDVGQQVGDGRVPQPQAATLSHLVRS</sequence>
<name>A0A7R9V251_9CHLO</name>
<accession>A0A7R9V251</accession>
<evidence type="ECO:0000256" key="1">
    <source>
        <dbReference type="SAM" id="MobiDB-lite"/>
    </source>
</evidence>
<gene>
    <name evidence="2" type="ORF">CEUR00632_LOCUS1941</name>
</gene>
<organism evidence="2">
    <name type="scientific">Chlamydomonas euryale</name>
    <dbReference type="NCBI Taxonomy" id="1486919"/>
    <lineage>
        <taxon>Eukaryota</taxon>
        <taxon>Viridiplantae</taxon>
        <taxon>Chlorophyta</taxon>
        <taxon>core chlorophytes</taxon>
        <taxon>Chlorophyceae</taxon>
        <taxon>CS clade</taxon>
        <taxon>Chlamydomonadales</taxon>
        <taxon>Chlamydomonadaceae</taxon>
        <taxon>Chlamydomonas</taxon>
    </lineage>
</organism>
<dbReference type="EMBL" id="HBEC01004262">
    <property type="protein sequence ID" value="CAD8281906.1"/>
    <property type="molecule type" value="Transcribed_RNA"/>
</dbReference>
<dbReference type="AlphaFoldDB" id="A0A7R9V251"/>